<reference evidence="10 11" key="1">
    <citation type="submission" date="2017-02" db="EMBL/GenBank/DDBJ databases">
        <authorList>
            <person name="Peterson S.W."/>
        </authorList>
    </citation>
    <scope>NUCLEOTIDE SEQUENCE [LARGE SCALE GENOMIC DNA]</scope>
    <source>
        <strain evidence="10 11">DSM 22323</strain>
    </source>
</reference>
<evidence type="ECO:0000256" key="5">
    <source>
        <dbReference type="ARBA" id="ARBA00022801"/>
    </source>
</evidence>
<dbReference type="InterPro" id="IPR003961">
    <property type="entry name" value="FN3_dom"/>
</dbReference>
<dbReference type="NCBIfam" id="TIGR04183">
    <property type="entry name" value="Por_Secre_tail"/>
    <property type="match status" value="1"/>
</dbReference>
<evidence type="ECO:0000313" key="11">
    <source>
        <dbReference type="Proteomes" id="UP000191112"/>
    </source>
</evidence>
<dbReference type="PANTHER" id="PTHR33794">
    <property type="entry name" value="BACILLOLYSIN"/>
    <property type="match status" value="1"/>
</dbReference>
<sequence>MKNKYYLSVAALGIAVAFYGQEQKQDLNNQKFHNSLIEFTESNAPNFQKGVFAFDSKSTKDQLPELKFISSEIDNLGIEHYRYQQTYNGIPIEGAYIVQHVKAGKLLAQNGLSIKEFSSDIKSKSSKISESSALAAAKNLVGAKQYKWENLAEEDFLKKETQNKNASFLPKADLVYYNSGSEFKADQLRLAYKFDIYAEAPVSRKLIYVDAQNGSILGSEDLIKTLYGEGTSREIHIDYHPVIATSSSMLANTTGSAVTAYSGTQSITTDYTGSTYRLRETGRGNGIETYNLKKSTSYTNAVDFTDADNNWNNVNSAEDQYATDAHWGSEKVYDYYKNTYNRNGIDNNGMKMLSYVHYSSNYLNAYWDGSRMTYGDGDSSTTPLTSLDIVGHEMTHGVTERTSNLAYRGESGALNEAYSDILGKAVEFSAKPTTANWLMGQQIGMTFRSMSNPNQYNQPDTYKGTKWVNVSGCSPTSSNDYCGVHTNSGVLNYWFYLLTVGGAGTNDIGNSFNVTGIGIQKAAAIAYRTNTSYLGASSTYADARTYSIKSAEDLYGVGSNEANQVMNAFYAVGIGSAAGSGGTTTCTAPSTITSANITQTTATVNWSAVSGSTGYSFEYKPTSSSTWTTNSTTTTTQNLTSLTASTTYDIRVKNNCSITSSSNYTTGQFTTAASTGSCAQAYESNNTTATATPITALSTDYNAAIQVSGDIDWYKITFTTGGQATIKLSNLTHDIDLRLYNSNGTSILKSSLNAGTTAEKIQYNFAAGTYYIKVYPYSGYNANSCYSLRVEPGYTVNNINSQNQNSELTNDDIKLYPNPVVDNFTLNIPAKLRKDTTANIYDVAGNLKMSVKLTSDDQNINVARLQQGVYIVKIDNSEEPIVLKFVKK</sequence>
<evidence type="ECO:0000256" key="3">
    <source>
        <dbReference type="ARBA" id="ARBA00022723"/>
    </source>
</evidence>
<keyword evidence="2" id="KW-0645">Protease</keyword>
<keyword evidence="6" id="KW-0862">Zinc</keyword>
<proteinExistence type="inferred from homology"/>
<keyword evidence="4" id="KW-0732">Signal</keyword>
<organism evidence="10 11">
    <name type="scientific">Soonwooa buanensis</name>
    <dbReference type="NCBI Taxonomy" id="619805"/>
    <lineage>
        <taxon>Bacteria</taxon>
        <taxon>Pseudomonadati</taxon>
        <taxon>Bacteroidota</taxon>
        <taxon>Flavobacteriia</taxon>
        <taxon>Flavobacteriales</taxon>
        <taxon>Weeksellaceae</taxon>
        <taxon>Chryseobacterium group</taxon>
        <taxon>Soonwooa</taxon>
    </lineage>
</organism>
<dbReference type="Pfam" id="PF04151">
    <property type="entry name" value="PPC"/>
    <property type="match status" value="1"/>
</dbReference>
<dbReference type="SUPFAM" id="SSF89260">
    <property type="entry name" value="Collagen-binding domain"/>
    <property type="match status" value="1"/>
</dbReference>
<dbReference type="Gene3D" id="2.60.40.10">
    <property type="entry name" value="Immunoglobulins"/>
    <property type="match status" value="1"/>
</dbReference>
<feature type="active site" evidence="8">
    <location>
        <position position="393"/>
    </location>
</feature>
<dbReference type="GO" id="GO:0046872">
    <property type="term" value="F:metal ion binding"/>
    <property type="evidence" value="ECO:0007669"/>
    <property type="project" value="UniProtKB-KW"/>
</dbReference>
<dbReference type="STRING" id="619805.SAMN05660477_01612"/>
<dbReference type="AlphaFoldDB" id="A0A1T5EVR2"/>
<dbReference type="InterPro" id="IPR036116">
    <property type="entry name" value="FN3_sf"/>
</dbReference>
<dbReference type="Pfam" id="PF02868">
    <property type="entry name" value="Peptidase_M4_C"/>
    <property type="match status" value="1"/>
</dbReference>
<dbReference type="PRINTS" id="PR00730">
    <property type="entry name" value="THERMOLYSIN"/>
</dbReference>
<dbReference type="GO" id="GO:0004222">
    <property type="term" value="F:metalloendopeptidase activity"/>
    <property type="evidence" value="ECO:0007669"/>
    <property type="project" value="InterPro"/>
</dbReference>
<name>A0A1T5EVR2_9FLAO</name>
<comment type="similarity">
    <text evidence="1">Belongs to the peptidase M4 family.</text>
</comment>
<dbReference type="RefSeq" id="WP_079666857.1">
    <property type="nucleotide sequence ID" value="NZ_FUYZ01000004.1"/>
</dbReference>
<keyword evidence="11" id="KW-1185">Reference proteome</keyword>
<accession>A0A1T5EVR2</accession>
<feature type="active site" description="Proton donor" evidence="8">
    <location>
        <position position="485"/>
    </location>
</feature>
<dbReference type="SUPFAM" id="SSF49265">
    <property type="entry name" value="Fibronectin type III"/>
    <property type="match status" value="1"/>
</dbReference>
<dbReference type="SUPFAM" id="SSF55486">
    <property type="entry name" value="Metalloproteases ('zincins'), catalytic domain"/>
    <property type="match status" value="1"/>
</dbReference>
<dbReference type="InterPro" id="IPR050728">
    <property type="entry name" value="Zinc_Metalloprotease_M4"/>
</dbReference>
<evidence type="ECO:0000256" key="8">
    <source>
        <dbReference type="PIRSR" id="PIRSR623612-1"/>
    </source>
</evidence>
<gene>
    <name evidence="10" type="ORF">SAMN05660477_01612</name>
</gene>
<evidence type="ECO:0000256" key="6">
    <source>
        <dbReference type="ARBA" id="ARBA00022833"/>
    </source>
</evidence>
<dbReference type="Gene3D" id="3.10.450.490">
    <property type="match status" value="1"/>
</dbReference>
<dbReference type="Pfam" id="PF01447">
    <property type="entry name" value="Peptidase_M4"/>
    <property type="match status" value="1"/>
</dbReference>
<dbReference type="InterPro" id="IPR013783">
    <property type="entry name" value="Ig-like_fold"/>
</dbReference>
<evidence type="ECO:0000313" key="10">
    <source>
        <dbReference type="EMBL" id="SKB87909.1"/>
    </source>
</evidence>
<dbReference type="InterPro" id="IPR013856">
    <property type="entry name" value="Peptidase_M4_domain"/>
</dbReference>
<dbReference type="GO" id="GO:0006508">
    <property type="term" value="P:proteolysis"/>
    <property type="evidence" value="ECO:0007669"/>
    <property type="project" value="UniProtKB-KW"/>
</dbReference>
<keyword evidence="5" id="KW-0378">Hydrolase</keyword>
<keyword evidence="3" id="KW-0479">Metal-binding</keyword>
<dbReference type="PROSITE" id="PS50853">
    <property type="entry name" value="FN3"/>
    <property type="match status" value="1"/>
</dbReference>
<dbReference type="InterPro" id="IPR027268">
    <property type="entry name" value="Peptidase_M4/M1_CTD_sf"/>
</dbReference>
<keyword evidence="7" id="KW-0482">Metalloprotease</keyword>
<dbReference type="PANTHER" id="PTHR33794:SF1">
    <property type="entry name" value="BACILLOLYSIN"/>
    <property type="match status" value="1"/>
</dbReference>
<dbReference type="Gene3D" id="3.10.170.10">
    <property type="match status" value="1"/>
</dbReference>
<protein>
    <submittedName>
        <fullName evidence="10">Por secretion system C-terminal sorting domain-containing protein</fullName>
    </submittedName>
</protein>
<feature type="domain" description="Fibronectin type-III" evidence="9">
    <location>
        <begin position="588"/>
        <end position="674"/>
    </location>
</feature>
<dbReference type="Pfam" id="PF00041">
    <property type="entry name" value="fn3"/>
    <property type="match status" value="1"/>
</dbReference>
<dbReference type="InterPro" id="IPR011096">
    <property type="entry name" value="FTP_domain"/>
</dbReference>
<dbReference type="Proteomes" id="UP000191112">
    <property type="component" value="Unassembled WGS sequence"/>
</dbReference>
<evidence type="ECO:0000256" key="7">
    <source>
        <dbReference type="ARBA" id="ARBA00023049"/>
    </source>
</evidence>
<dbReference type="Gene3D" id="2.60.120.380">
    <property type="match status" value="1"/>
</dbReference>
<evidence type="ECO:0000256" key="4">
    <source>
        <dbReference type="ARBA" id="ARBA00022729"/>
    </source>
</evidence>
<dbReference type="InterPro" id="IPR026444">
    <property type="entry name" value="Secre_tail"/>
</dbReference>
<dbReference type="EMBL" id="FUYZ01000004">
    <property type="protein sequence ID" value="SKB87909.1"/>
    <property type="molecule type" value="Genomic_DNA"/>
</dbReference>
<evidence type="ECO:0000256" key="1">
    <source>
        <dbReference type="ARBA" id="ARBA00009388"/>
    </source>
</evidence>
<dbReference type="Gene3D" id="1.10.390.10">
    <property type="entry name" value="Neutral Protease Domain 2"/>
    <property type="match status" value="1"/>
</dbReference>
<dbReference type="InterPro" id="IPR023612">
    <property type="entry name" value="Peptidase_M4"/>
</dbReference>
<dbReference type="OrthoDB" id="291295at2"/>
<dbReference type="InterPro" id="IPR001570">
    <property type="entry name" value="Peptidase_M4_C_domain"/>
</dbReference>
<dbReference type="CDD" id="cd09597">
    <property type="entry name" value="M4_TLP"/>
    <property type="match status" value="1"/>
</dbReference>
<dbReference type="Pfam" id="PF07504">
    <property type="entry name" value="FTP"/>
    <property type="match status" value="1"/>
</dbReference>
<dbReference type="Pfam" id="PF18962">
    <property type="entry name" value="Por_Secre_tail"/>
    <property type="match status" value="1"/>
</dbReference>
<evidence type="ECO:0000256" key="2">
    <source>
        <dbReference type="ARBA" id="ARBA00022670"/>
    </source>
</evidence>
<dbReference type="InterPro" id="IPR007280">
    <property type="entry name" value="Peptidase_C_arc/bac"/>
</dbReference>
<evidence type="ECO:0000259" key="9">
    <source>
        <dbReference type="PROSITE" id="PS50853"/>
    </source>
</evidence>